<dbReference type="GO" id="GO:0000302">
    <property type="term" value="P:response to reactive oxygen species"/>
    <property type="evidence" value="ECO:0007669"/>
    <property type="project" value="TreeGrafter"/>
</dbReference>
<evidence type="ECO:0000313" key="5">
    <source>
        <dbReference type="Proteomes" id="UP000077202"/>
    </source>
</evidence>
<comment type="caution">
    <text evidence="4">The sequence shown here is derived from an EMBL/GenBank/DDBJ whole genome shotgun (WGS) entry which is preliminary data.</text>
</comment>
<dbReference type="Gene3D" id="1.20.58.1620">
    <property type="match status" value="1"/>
</dbReference>
<keyword evidence="5" id="KW-1185">Reference proteome</keyword>
<sequence length="483" mass="52384">MALCSKVHSCAALPSLGCPVPLPASSAGAGVRGARTSARRVVGVRAQNDGHEQERERKAAAGVDRREALALGLALGASALLPANADAADLTQRFQRGEFLASVKEKLRVAVKDNQALVPDLMRLALNDALTFDKETKTGGSNGSILFELERPENRGLEAAVALLAGVKKDIDAASKGGPISWADLIQLGAQSATKRTFIDAAIRKCGGKEDKGLQLYQAYGSSGQWGQFDKLLGRSSASEADPSGRVLLWQDASAQEIKDRFAQLGIKPRQIAVLSAFLGPNQADIEAKLVADPDFTPWVKKYQISRETVSQTDYEVDLITSFTKLSVLGQTINYEAYSYVVPRKPLSKRQEVYLHSSSPNMFEASLTFRRRRNWQFGHSRTELTREHHLNEANNVENKTIIQEYPVHIVFLPCCGDSTGGISDFKGRAGRAGPGSPNVACLQPMASAVPWTTTHVLQGLATMTRSSIREGAFKPKEAKKQKD</sequence>
<accession>A0A176VI51</accession>
<keyword evidence="1" id="KW-0560">Oxidoreductase</keyword>
<dbReference type="Gene3D" id="1.10.520.10">
    <property type="match status" value="1"/>
</dbReference>
<dbReference type="Pfam" id="PF00141">
    <property type="entry name" value="peroxidase"/>
    <property type="match status" value="1"/>
</dbReference>
<dbReference type="GO" id="GO:0004601">
    <property type="term" value="F:peroxidase activity"/>
    <property type="evidence" value="ECO:0007669"/>
    <property type="project" value="InterPro"/>
</dbReference>
<protein>
    <recommendedName>
        <fullName evidence="3">Plant heme peroxidase family profile domain-containing protein</fullName>
    </recommendedName>
</protein>
<organism evidence="4 5">
    <name type="scientific">Marchantia polymorpha subsp. ruderalis</name>
    <dbReference type="NCBI Taxonomy" id="1480154"/>
    <lineage>
        <taxon>Eukaryota</taxon>
        <taxon>Viridiplantae</taxon>
        <taxon>Streptophyta</taxon>
        <taxon>Embryophyta</taxon>
        <taxon>Marchantiophyta</taxon>
        <taxon>Marchantiopsida</taxon>
        <taxon>Marchantiidae</taxon>
        <taxon>Marchantiales</taxon>
        <taxon>Marchantiaceae</taxon>
        <taxon>Marchantia</taxon>
    </lineage>
</organism>
<dbReference type="GO" id="GO:0034599">
    <property type="term" value="P:cellular response to oxidative stress"/>
    <property type="evidence" value="ECO:0007669"/>
    <property type="project" value="InterPro"/>
</dbReference>
<dbReference type="CDD" id="cd00314">
    <property type="entry name" value="plant_peroxidase_like"/>
    <property type="match status" value="1"/>
</dbReference>
<dbReference type="PRINTS" id="PR00459">
    <property type="entry name" value="ASPEROXIDASE"/>
</dbReference>
<feature type="domain" description="Plant heme peroxidase family profile" evidence="3">
    <location>
        <begin position="103"/>
        <end position="277"/>
    </location>
</feature>
<reference evidence="4" key="1">
    <citation type="submission" date="2016-03" db="EMBL/GenBank/DDBJ databases">
        <title>Mechanisms controlling the formation of the plant cell surface in tip-growing cells are functionally conserved among land plants.</title>
        <authorList>
            <person name="Honkanen S."/>
            <person name="Jones V.A."/>
            <person name="Morieri G."/>
            <person name="Champion C."/>
            <person name="Hetherington A.J."/>
            <person name="Kelly S."/>
            <person name="Saint-Marcoux D."/>
            <person name="Proust H."/>
            <person name="Prescott H."/>
            <person name="Dolan L."/>
        </authorList>
    </citation>
    <scope>NUCLEOTIDE SEQUENCE [LARGE SCALE GENOMIC DNA]</scope>
    <source>
        <tissue evidence="4">Whole gametophyte</tissue>
    </source>
</reference>
<dbReference type="GO" id="GO:0009535">
    <property type="term" value="C:chloroplast thylakoid membrane"/>
    <property type="evidence" value="ECO:0007669"/>
    <property type="project" value="TreeGrafter"/>
</dbReference>
<gene>
    <name evidence="4" type="ORF">AXG93_154s1120</name>
</gene>
<dbReference type="InterPro" id="IPR002207">
    <property type="entry name" value="Peroxidase_I"/>
</dbReference>
<evidence type="ECO:0000256" key="2">
    <source>
        <dbReference type="RuleBase" id="RU004241"/>
    </source>
</evidence>
<evidence type="ECO:0000256" key="1">
    <source>
        <dbReference type="ARBA" id="ARBA00023002"/>
    </source>
</evidence>
<dbReference type="FunFam" id="1.20.58.1620:FF:000001">
    <property type="entry name" value="Thylakoid lumenal 29 kDa protein, chloroplastic"/>
    <property type="match status" value="1"/>
</dbReference>
<name>A0A176VI51_MARPO</name>
<dbReference type="EMBL" id="LVLJ01003591">
    <property type="protein sequence ID" value="OAE20638.1"/>
    <property type="molecule type" value="Genomic_DNA"/>
</dbReference>
<dbReference type="InterPro" id="IPR010255">
    <property type="entry name" value="Haem_peroxidase_sf"/>
</dbReference>
<comment type="similarity">
    <text evidence="2">Belongs to the peroxidase family.</text>
</comment>
<dbReference type="AlphaFoldDB" id="A0A176VI51"/>
<evidence type="ECO:0000259" key="3">
    <source>
        <dbReference type="Pfam" id="PF00141"/>
    </source>
</evidence>
<dbReference type="InterPro" id="IPR044831">
    <property type="entry name" value="Ccp1-like"/>
</dbReference>
<dbReference type="InterPro" id="IPR002016">
    <property type="entry name" value="Haem_peroxidase"/>
</dbReference>
<dbReference type="PANTHER" id="PTHR31356:SF34">
    <property type="entry name" value="THYLAKOID LUMENAL 29 KDA PROTEIN, CHLOROPLASTIC"/>
    <property type="match status" value="1"/>
</dbReference>
<dbReference type="PANTHER" id="PTHR31356">
    <property type="entry name" value="THYLAKOID LUMENAL 29 KDA PROTEIN, CHLOROPLASTIC-RELATED"/>
    <property type="match status" value="1"/>
</dbReference>
<dbReference type="GO" id="GO:0042744">
    <property type="term" value="P:hydrogen peroxide catabolic process"/>
    <property type="evidence" value="ECO:0007669"/>
    <property type="project" value="TreeGrafter"/>
</dbReference>
<proteinExistence type="inferred from homology"/>
<dbReference type="GO" id="GO:0020037">
    <property type="term" value="F:heme binding"/>
    <property type="evidence" value="ECO:0007669"/>
    <property type="project" value="InterPro"/>
</dbReference>
<evidence type="ECO:0000313" key="4">
    <source>
        <dbReference type="EMBL" id="OAE20638.1"/>
    </source>
</evidence>
<dbReference type="SUPFAM" id="SSF48113">
    <property type="entry name" value="Heme-dependent peroxidases"/>
    <property type="match status" value="1"/>
</dbReference>
<dbReference type="Proteomes" id="UP000077202">
    <property type="component" value="Unassembled WGS sequence"/>
</dbReference>